<comment type="caution">
    <text evidence="2">The sequence shown here is derived from an EMBL/GenBank/DDBJ whole genome shotgun (WGS) entry which is preliminary data.</text>
</comment>
<reference evidence="2" key="1">
    <citation type="journal article" date="2020" name="Microb. Genom.">
        <title>Genetic diversity of clinical and environmental Mucorales isolates obtained from an investigation of mucormycosis cases among solid organ transplant recipients.</title>
        <authorList>
            <person name="Nguyen M.H."/>
            <person name="Kaul D."/>
            <person name="Muto C."/>
            <person name="Cheng S.J."/>
            <person name="Richter R.A."/>
            <person name="Bruno V.M."/>
            <person name="Liu G."/>
            <person name="Beyhan S."/>
            <person name="Sundermann A.J."/>
            <person name="Mounaud S."/>
            <person name="Pasculle A.W."/>
            <person name="Nierman W.C."/>
            <person name="Driscoll E."/>
            <person name="Cumbie R."/>
            <person name="Clancy C.J."/>
            <person name="Dupont C.L."/>
        </authorList>
    </citation>
    <scope>NUCLEOTIDE SEQUENCE</scope>
    <source>
        <strain evidence="2">GL16</strain>
    </source>
</reference>
<dbReference type="EMBL" id="JAANIT010008658">
    <property type="protein sequence ID" value="KAG1529090.1"/>
    <property type="molecule type" value="Genomic_DNA"/>
</dbReference>
<evidence type="ECO:0000313" key="3">
    <source>
        <dbReference type="Proteomes" id="UP000717996"/>
    </source>
</evidence>
<proteinExistence type="predicted"/>
<gene>
    <name evidence="2" type="ORF">G6F51_014242</name>
</gene>
<sequence length="136" mass="14826">MRRHRLDVARGSRVRPRMDRNTKRGSTPGVMAPWRWACPIMPANACKRSEGRCGSTRSRSWPPSLTTSCIQSDGNHGCCVALCTMRFTISARKPRAAAAGSWLASRATGTGAQTFPMTGNTRACTTAAISWSRLLK</sequence>
<protein>
    <submittedName>
        <fullName evidence="2">Uncharacterized protein</fullName>
    </submittedName>
</protein>
<dbReference type="AlphaFoldDB" id="A0A9P6XNH8"/>
<name>A0A9P6XNH8_RHIOR</name>
<feature type="compositionally biased region" description="Basic and acidic residues" evidence="1">
    <location>
        <begin position="1"/>
        <end position="22"/>
    </location>
</feature>
<evidence type="ECO:0000313" key="2">
    <source>
        <dbReference type="EMBL" id="KAG1529090.1"/>
    </source>
</evidence>
<accession>A0A9P6XNH8</accession>
<organism evidence="2 3">
    <name type="scientific">Rhizopus oryzae</name>
    <name type="common">Mucormycosis agent</name>
    <name type="synonym">Rhizopus arrhizus var. delemar</name>
    <dbReference type="NCBI Taxonomy" id="64495"/>
    <lineage>
        <taxon>Eukaryota</taxon>
        <taxon>Fungi</taxon>
        <taxon>Fungi incertae sedis</taxon>
        <taxon>Mucoromycota</taxon>
        <taxon>Mucoromycotina</taxon>
        <taxon>Mucoromycetes</taxon>
        <taxon>Mucorales</taxon>
        <taxon>Mucorineae</taxon>
        <taxon>Rhizopodaceae</taxon>
        <taxon>Rhizopus</taxon>
    </lineage>
</organism>
<feature type="region of interest" description="Disordered" evidence="1">
    <location>
        <begin position="1"/>
        <end position="28"/>
    </location>
</feature>
<dbReference type="Proteomes" id="UP000717996">
    <property type="component" value="Unassembled WGS sequence"/>
</dbReference>
<evidence type="ECO:0000256" key="1">
    <source>
        <dbReference type="SAM" id="MobiDB-lite"/>
    </source>
</evidence>